<dbReference type="PANTHER" id="PTHR23291:SF126">
    <property type="entry name" value="BI1-LIKE PROTEIN"/>
    <property type="match status" value="1"/>
</dbReference>
<name>A0AAW1X3G3_RUBAR</name>
<dbReference type="InterPro" id="IPR006214">
    <property type="entry name" value="Bax_inhibitor_1-related"/>
</dbReference>
<protein>
    <submittedName>
        <fullName evidence="6">Uncharacterized protein</fullName>
    </submittedName>
</protein>
<comment type="caution">
    <text evidence="6">The sequence shown here is derived from an EMBL/GenBank/DDBJ whole genome shotgun (WGS) entry which is preliminary data.</text>
</comment>
<keyword evidence="2 5" id="KW-0812">Transmembrane</keyword>
<dbReference type="Pfam" id="PF01027">
    <property type="entry name" value="Bax1-I"/>
    <property type="match status" value="1"/>
</dbReference>
<organism evidence="6 7">
    <name type="scientific">Rubus argutus</name>
    <name type="common">Southern blackberry</name>
    <dbReference type="NCBI Taxonomy" id="59490"/>
    <lineage>
        <taxon>Eukaryota</taxon>
        <taxon>Viridiplantae</taxon>
        <taxon>Streptophyta</taxon>
        <taxon>Embryophyta</taxon>
        <taxon>Tracheophyta</taxon>
        <taxon>Spermatophyta</taxon>
        <taxon>Magnoliopsida</taxon>
        <taxon>eudicotyledons</taxon>
        <taxon>Gunneridae</taxon>
        <taxon>Pentapetalae</taxon>
        <taxon>rosids</taxon>
        <taxon>fabids</taxon>
        <taxon>Rosales</taxon>
        <taxon>Rosaceae</taxon>
        <taxon>Rosoideae</taxon>
        <taxon>Rosoideae incertae sedis</taxon>
        <taxon>Rubus</taxon>
    </lineage>
</organism>
<comment type="similarity">
    <text evidence="5">Belongs to the BI1 family.</text>
</comment>
<sequence>MAQFMKSGDVEAQTNGRLYPNQMETPQLRWAFIRKVYSIISFQLALTIAVAAAVVFIPGIPQFFLRTTPGVISFISIFVFTLLISIALWFMHRKHPWNYLLLILFTIAEAILVGLCCAFKQGKIVMLAVILTTVVVVSLTAYTFWAVKRGQDFAFLGPFLFAASLMLLAFALMQIFLPLGPLSRTIFAALAGILACAYIVYDTDNIIKRLSYDEYIMGALSIYVDIVQLFLSILALLSGNK</sequence>
<keyword evidence="3 5" id="KW-1133">Transmembrane helix</keyword>
<evidence type="ECO:0000313" key="7">
    <source>
        <dbReference type="Proteomes" id="UP001457282"/>
    </source>
</evidence>
<dbReference type="Proteomes" id="UP001457282">
    <property type="component" value="Unassembled WGS sequence"/>
</dbReference>
<gene>
    <name evidence="6" type="ORF">M0R45_018213</name>
</gene>
<feature type="transmembrane region" description="Helical" evidence="5">
    <location>
        <begin position="97"/>
        <end position="117"/>
    </location>
</feature>
<evidence type="ECO:0000256" key="4">
    <source>
        <dbReference type="ARBA" id="ARBA00023136"/>
    </source>
</evidence>
<dbReference type="PANTHER" id="PTHR23291">
    <property type="entry name" value="BAX INHIBITOR-RELATED"/>
    <property type="match status" value="1"/>
</dbReference>
<evidence type="ECO:0000313" key="6">
    <source>
        <dbReference type="EMBL" id="KAK9930910.1"/>
    </source>
</evidence>
<keyword evidence="7" id="KW-1185">Reference proteome</keyword>
<feature type="transmembrane region" description="Helical" evidence="5">
    <location>
        <begin position="36"/>
        <end position="59"/>
    </location>
</feature>
<feature type="transmembrane region" description="Helical" evidence="5">
    <location>
        <begin position="153"/>
        <end position="173"/>
    </location>
</feature>
<accession>A0AAW1X3G3</accession>
<evidence type="ECO:0000256" key="2">
    <source>
        <dbReference type="ARBA" id="ARBA00022692"/>
    </source>
</evidence>
<feature type="transmembrane region" description="Helical" evidence="5">
    <location>
        <begin position="124"/>
        <end position="147"/>
    </location>
</feature>
<feature type="transmembrane region" description="Helical" evidence="5">
    <location>
        <begin position="185"/>
        <end position="203"/>
    </location>
</feature>
<evidence type="ECO:0000256" key="1">
    <source>
        <dbReference type="ARBA" id="ARBA00004141"/>
    </source>
</evidence>
<dbReference type="GO" id="GO:0016020">
    <property type="term" value="C:membrane"/>
    <property type="evidence" value="ECO:0007669"/>
    <property type="project" value="UniProtKB-SubCell"/>
</dbReference>
<keyword evidence="4 5" id="KW-0472">Membrane</keyword>
<feature type="transmembrane region" description="Helical" evidence="5">
    <location>
        <begin position="71"/>
        <end position="91"/>
    </location>
</feature>
<comment type="subcellular location">
    <subcellularLocation>
        <location evidence="1">Membrane</location>
        <topology evidence="1">Multi-pass membrane protein</topology>
    </subcellularLocation>
</comment>
<dbReference type="AlphaFoldDB" id="A0AAW1X3G3"/>
<feature type="transmembrane region" description="Helical" evidence="5">
    <location>
        <begin position="215"/>
        <end position="237"/>
    </location>
</feature>
<evidence type="ECO:0000256" key="3">
    <source>
        <dbReference type="ARBA" id="ARBA00022989"/>
    </source>
</evidence>
<dbReference type="EMBL" id="JBEDUW010000004">
    <property type="protein sequence ID" value="KAK9930910.1"/>
    <property type="molecule type" value="Genomic_DNA"/>
</dbReference>
<reference evidence="6 7" key="1">
    <citation type="journal article" date="2023" name="G3 (Bethesda)">
        <title>A chromosome-length genome assembly and annotation of blackberry (Rubus argutus, cv. 'Hillquist').</title>
        <authorList>
            <person name="Bruna T."/>
            <person name="Aryal R."/>
            <person name="Dudchenko O."/>
            <person name="Sargent D.J."/>
            <person name="Mead D."/>
            <person name="Buti M."/>
            <person name="Cavallini A."/>
            <person name="Hytonen T."/>
            <person name="Andres J."/>
            <person name="Pham M."/>
            <person name="Weisz D."/>
            <person name="Mascagni F."/>
            <person name="Usai G."/>
            <person name="Natali L."/>
            <person name="Bassil N."/>
            <person name="Fernandez G.E."/>
            <person name="Lomsadze A."/>
            <person name="Armour M."/>
            <person name="Olukolu B."/>
            <person name="Poorten T."/>
            <person name="Britton C."/>
            <person name="Davik J."/>
            <person name="Ashrafi H."/>
            <person name="Aiden E.L."/>
            <person name="Borodovsky M."/>
            <person name="Worthington M."/>
        </authorList>
    </citation>
    <scope>NUCLEOTIDE SEQUENCE [LARGE SCALE GENOMIC DNA]</scope>
    <source>
        <strain evidence="6">PI 553951</strain>
    </source>
</reference>
<evidence type="ECO:0000256" key="5">
    <source>
        <dbReference type="RuleBase" id="RU004379"/>
    </source>
</evidence>
<proteinExistence type="inferred from homology"/>